<protein>
    <submittedName>
        <fullName evidence="1">GLPGLI family protein</fullName>
    </submittedName>
</protein>
<keyword evidence="2" id="KW-1185">Reference proteome</keyword>
<dbReference type="Proteomes" id="UP000198931">
    <property type="component" value="Unassembled WGS sequence"/>
</dbReference>
<evidence type="ECO:0000313" key="1">
    <source>
        <dbReference type="EMBL" id="SFH83830.1"/>
    </source>
</evidence>
<dbReference type="NCBIfam" id="TIGR01200">
    <property type="entry name" value="GLPGLI"/>
    <property type="match status" value="1"/>
</dbReference>
<dbReference type="OrthoDB" id="1440774at2"/>
<accession>A0A1I3DAR4</accession>
<gene>
    <name evidence="1" type="ORF">SAMN05443292_0352</name>
</gene>
<dbReference type="Pfam" id="PF22252">
    <property type="entry name" value="PNGase_F-II_N"/>
    <property type="match status" value="1"/>
</dbReference>
<dbReference type="EMBL" id="FOQT01000001">
    <property type="protein sequence ID" value="SFH83830.1"/>
    <property type="molecule type" value="Genomic_DNA"/>
</dbReference>
<dbReference type="AlphaFoldDB" id="A0A1I3DAR4"/>
<reference evidence="1 2" key="1">
    <citation type="submission" date="2016-10" db="EMBL/GenBank/DDBJ databases">
        <authorList>
            <person name="de Groot N.N."/>
        </authorList>
    </citation>
    <scope>NUCLEOTIDE SEQUENCE [LARGE SCALE GENOMIC DNA]</scope>
    <source>
        <strain evidence="1 2">DSM 26000</strain>
    </source>
</reference>
<sequence>MKIRFITFFLFLSLVMFSQGVKNLVVEYSMVQDENGANDSFNEFLISSDNENLYFNYGKSNAVLSIDQVFANFDLQKLNYVIKRENSGDIIESGWRVLPKVEFIKDEQTVINWKLLVDAKKILNYNCNKAQCIFRGRTYTVWYTMEIPSKIGPWKLSGLPGLILEAIDSKNLYNYYARKVMQNYTLKTPDKFNEFTKKMEKNPIPLKSYIKIQNDFLKDLNRRNLANMPAGSIMAPNQNLREALKEITFEWEIFPEKL</sequence>
<dbReference type="InterPro" id="IPR005901">
    <property type="entry name" value="GLPGLI"/>
</dbReference>
<dbReference type="STRING" id="1125876.SAMN05443292_0352"/>
<proteinExistence type="predicted"/>
<evidence type="ECO:0000313" key="2">
    <source>
        <dbReference type="Proteomes" id="UP000198931"/>
    </source>
</evidence>
<organism evidence="1 2">
    <name type="scientific">Halpernia frigidisoli</name>
    <dbReference type="NCBI Taxonomy" id="1125876"/>
    <lineage>
        <taxon>Bacteria</taxon>
        <taxon>Pseudomonadati</taxon>
        <taxon>Bacteroidota</taxon>
        <taxon>Flavobacteriia</taxon>
        <taxon>Flavobacteriales</taxon>
        <taxon>Weeksellaceae</taxon>
        <taxon>Chryseobacterium group</taxon>
        <taxon>Halpernia</taxon>
    </lineage>
</organism>
<name>A0A1I3DAR4_9FLAO</name>
<dbReference type="RefSeq" id="WP_090078444.1">
    <property type="nucleotide sequence ID" value="NZ_FOQT01000001.1"/>
</dbReference>